<reference evidence="1" key="1">
    <citation type="submission" date="2019-08" db="EMBL/GenBank/DDBJ databases">
        <title>The genome of the North American firefly Photinus pyralis.</title>
        <authorList>
            <consortium name="Photinus pyralis genome working group"/>
            <person name="Fallon T.R."/>
            <person name="Sander Lower S.E."/>
            <person name="Weng J.-K."/>
        </authorList>
    </citation>
    <scope>NUCLEOTIDE SEQUENCE</scope>
    <source>
        <strain evidence="1">TRF0915ILg1</strain>
        <tissue evidence="1">Whole body</tissue>
    </source>
</reference>
<proteinExistence type="predicted"/>
<evidence type="ECO:0008006" key="3">
    <source>
        <dbReference type="Google" id="ProtNLM"/>
    </source>
</evidence>
<name>A0A8K0DKT4_IGNLU</name>
<comment type="caution">
    <text evidence="1">The sequence shown here is derived from an EMBL/GenBank/DDBJ whole genome shotgun (WGS) entry which is preliminary data.</text>
</comment>
<protein>
    <recommendedName>
        <fullName evidence="3">Reverse transcriptase domain-containing protein</fullName>
    </recommendedName>
</protein>
<dbReference type="OrthoDB" id="6778404at2759"/>
<evidence type="ECO:0000313" key="1">
    <source>
        <dbReference type="EMBL" id="KAF2905914.1"/>
    </source>
</evidence>
<dbReference type="Proteomes" id="UP000801492">
    <property type="component" value="Unassembled WGS sequence"/>
</dbReference>
<feature type="non-terminal residue" evidence="1">
    <location>
        <position position="1"/>
    </location>
</feature>
<dbReference type="EMBL" id="VTPC01000406">
    <property type="protein sequence ID" value="KAF2905914.1"/>
    <property type="molecule type" value="Genomic_DNA"/>
</dbReference>
<gene>
    <name evidence="1" type="ORF">ILUMI_00264</name>
</gene>
<dbReference type="AlphaFoldDB" id="A0A8K0DKT4"/>
<sequence length="160" mass="18548">MDRRKNARNFYQKVKQQTRTCKPKIRGIKNKEGKTVQTEEEIKEVWMNYFKKILNEEQAAEEIIIAKGEESMEIKEPTLKEISKERLTLISRNRVTQAMGDMEISTKLIKLVAMTMRDSKACVKINGSKKEEFTANKGVRQGDAHSTTIFNIALEYMTKI</sequence>
<accession>A0A8K0DKT4</accession>
<evidence type="ECO:0000313" key="2">
    <source>
        <dbReference type="Proteomes" id="UP000801492"/>
    </source>
</evidence>
<organism evidence="1 2">
    <name type="scientific">Ignelater luminosus</name>
    <name type="common">Cucubano</name>
    <name type="synonym">Pyrophorus luminosus</name>
    <dbReference type="NCBI Taxonomy" id="2038154"/>
    <lineage>
        <taxon>Eukaryota</taxon>
        <taxon>Metazoa</taxon>
        <taxon>Ecdysozoa</taxon>
        <taxon>Arthropoda</taxon>
        <taxon>Hexapoda</taxon>
        <taxon>Insecta</taxon>
        <taxon>Pterygota</taxon>
        <taxon>Neoptera</taxon>
        <taxon>Endopterygota</taxon>
        <taxon>Coleoptera</taxon>
        <taxon>Polyphaga</taxon>
        <taxon>Elateriformia</taxon>
        <taxon>Elateroidea</taxon>
        <taxon>Elateridae</taxon>
        <taxon>Agrypninae</taxon>
        <taxon>Pyrophorini</taxon>
        <taxon>Ignelater</taxon>
    </lineage>
</organism>
<keyword evidence="2" id="KW-1185">Reference proteome</keyword>